<sequence length="109" mass="12544">MFESIMYLLPRILSNSFSSTIKLLWIRNSLLDNLLTAIRSNSQLFLPVTSLSAMVQSLTSHQFLGTLAEPLNFVLAEIYLCRDMSWTFYLLISDIHRKSIRLIQYAING</sequence>
<accession>A0A6M2EHI2</accession>
<proteinExistence type="predicted"/>
<evidence type="ECO:0000313" key="1">
    <source>
        <dbReference type="EMBL" id="NUU82855.1"/>
    </source>
</evidence>
<dbReference type="EMBL" id="GILB01002522">
    <property type="protein sequence ID" value="NUU82855.1"/>
    <property type="molecule type" value="Transcribed_RNA"/>
</dbReference>
<dbReference type="AlphaFoldDB" id="A0A6M2EHI2"/>
<organism evidence="1">
    <name type="scientific">Populus davidiana</name>
    <dbReference type="NCBI Taxonomy" id="266767"/>
    <lineage>
        <taxon>Eukaryota</taxon>
        <taxon>Viridiplantae</taxon>
        <taxon>Streptophyta</taxon>
        <taxon>Embryophyta</taxon>
        <taxon>Tracheophyta</taxon>
        <taxon>Spermatophyta</taxon>
        <taxon>Magnoliopsida</taxon>
        <taxon>eudicotyledons</taxon>
        <taxon>Gunneridae</taxon>
        <taxon>Pentapetalae</taxon>
        <taxon>rosids</taxon>
        <taxon>fabids</taxon>
        <taxon>Malpighiales</taxon>
        <taxon>Salicaceae</taxon>
        <taxon>Saliceae</taxon>
        <taxon>Populus</taxon>
    </lineage>
</organism>
<reference evidence="1" key="1">
    <citation type="submission" date="2020-03" db="EMBL/GenBank/DDBJ databases">
        <authorList>
            <person name="Zhang R."/>
        </authorList>
    </citation>
    <scope>NUCLEOTIDE SEQUENCE</scope>
</reference>
<protein>
    <submittedName>
        <fullName evidence="1">Uncharacterized protein</fullName>
    </submittedName>
</protein>
<name>A0A6M2EHI2_9ROSI</name>